<evidence type="ECO:0000313" key="2">
    <source>
        <dbReference type="EMBL" id="CAI8037914.1"/>
    </source>
</evidence>
<feature type="non-terminal residue" evidence="2">
    <location>
        <position position="72"/>
    </location>
</feature>
<evidence type="ECO:0000313" key="3">
    <source>
        <dbReference type="Proteomes" id="UP001174909"/>
    </source>
</evidence>
<keyword evidence="3" id="KW-1185">Reference proteome</keyword>
<proteinExistence type="predicted"/>
<feature type="region of interest" description="Disordered" evidence="1">
    <location>
        <begin position="48"/>
        <end position="72"/>
    </location>
</feature>
<protein>
    <submittedName>
        <fullName evidence="2">Uncharacterized protein</fullName>
    </submittedName>
</protein>
<dbReference type="Proteomes" id="UP001174909">
    <property type="component" value="Unassembled WGS sequence"/>
</dbReference>
<evidence type="ECO:0000256" key="1">
    <source>
        <dbReference type="SAM" id="MobiDB-lite"/>
    </source>
</evidence>
<accession>A0AA35WYT9</accession>
<dbReference type="AlphaFoldDB" id="A0AA35WYT9"/>
<reference evidence="2" key="1">
    <citation type="submission" date="2023-03" db="EMBL/GenBank/DDBJ databases">
        <authorList>
            <person name="Steffen K."/>
            <person name="Cardenas P."/>
        </authorList>
    </citation>
    <scope>NUCLEOTIDE SEQUENCE</scope>
</reference>
<comment type="caution">
    <text evidence="2">The sequence shown here is derived from an EMBL/GenBank/DDBJ whole genome shotgun (WGS) entry which is preliminary data.</text>
</comment>
<sequence length="72" mass="7319">MAAPSAPGTYHYGACVDAVAGESNTANNCSTSVQVTVREPDHPDLTVVSPTVSDNRPAPGASFTLSATVQND</sequence>
<name>A0AA35WYT9_GEOBA</name>
<organism evidence="2 3">
    <name type="scientific">Geodia barretti</name>
    <name type="common">Barrett's horny sponge</name>
    <dbReference type="NCBI Taxonomy" id="519541"/>
    <lineage>
        <taxon>Eukaryota</taxon>
        <taxon>Metazoa</taxon>
        <taxon>Porifera</taxon>
        <taxon>Demospongiae</taxon>
        <taxon>Heteroscleromorpha</taxon>
        <taxon>Tetractinellida</taxon>
        <taxon>Astrophorina</taxon>
        <taxon>Geodiidae</taxon>
        <taxon>Geodia</taxon>
    </lineage>
</organism>
<gene>
    <name evidence="2" type="ORF">GBAR_LOCUS21177</name>
</gene>
<dbReference type="EMBL" id="CASHTH010002967">
    <property type="protein sequence ID" value="CAI8037914.1"/>
    <property type="molecule type" value="Genomic_DNA"/>
</dbReference>
<feature type="compositionally biased region" description="Polar residues" evidence="1">
    <location>
        <begin position="63"/>
        <end position="72"/>
    </location>
</feature>